<evidence type="ECO:0000313" key="9">
    <source>
        <dbReference type="Proteomes" id="UP000462212"/>
    </source>
</evidence>
<organism evidence="8 9">
    <name type="scientific">Lachnellula subtilissima</name>
    <dbReference type="NCBI Taxonomy" id="602034"/>
    <lineage>
        <taxon>Eukaryota</taxon>
        <taxon>Fungi</taxon>
        <taxon>Dikarya</taxon>
        <taxon>Ascomycota</taxon>
        <taxon>Pezizomycotina</taxon>
        <taxon>Leotiomycetes</taxon>
        <taxon>Helotiales</taxon>
        <taxon>Lachnaceae</taxon>
        <taxon>Lachnellula</taxon>
    </lineage>
</organism>
<keyword evidence="9" id="KW-1185">Reference proteome</keyword>
<dbReference type="PROSITE" id="PS51387">
    <property type="entry name" value="FAD_PCMH"/>
    <property type="match status" value="1"/>
</dbReference>
<dbReference type="Pfam" id="PF08031">
    <property type="entry name" value="BBE"/>
    <property type="match status" value="1"/>
</dbReference>
<dbReference type="GO" id="GO:0071949">
    <property type="term" value="F:FAD binding"/>
    <property type="evidence" value="ECO:0007669"/>
    <property type="project" value="InterPro"/>
</dbReference>
<dbReference type="InterPro" id="IPR050416">
    <property type="entry name" value="FAD-linked_Oxidoreductase"/>
</dbReference>
<dbReference type="InterPro" id="IPR036318">
    <property type="entry name" value="FAD-bd_PCMH-like_sf"/>
</dbReference>
<keyword evidence="4" id="KW-0274">FAD</keyword>
<dbReference type="AlphaFoldDB" id="A0A8H8RUV4"/>
<dbReference type="SUPFAM" id="SSF56176">
    <property type="entry name" value="FAD-binding/transporter-associated domain-like"/>
    <property type="match status" value="1"/>
</dbReference>
<dbReference type="Gene3D" id="3.40.462.20">
    <property type="match status" value="1"/>
</dbReference>
<feature type="domain" description="FAD-binding PCMH-type" evidence="7">
    <location>
        <begin position="40"/>
        <end position="211"/>
    </location>
</feature>
<evidence type="ECO:0000256" key="6">
    <source>
        <dbReference type="SAM" id="MobiDB-lite"/>
    </source>
</evidence>
<reference evidence="8 9" key="1">
    <citation type="submission" date="2018-05" db="EMBL/GenBank/DDBJ databases">
        <title>Genome sequencing and assembly of the regulated plant pathogen Lachnellula willkommii and related sister species for the development of diagnostic species identification markers.</title>
        <authorList>
            <person name="Giroux E."/>
            <person name="Bilodeau G."/>
        </authorList>
    </citation>
    <scope>NUCLEOTIDE SEQUENCE [LARGE SCALE GENOMIC DNA]</scope>
    <source>
        <strain evidence="8 9">CBS 197.66</strain>
    </source>
</reference>
<dbReference type="Gene3D" id="3.30.465.10">
    <property type="match status" value="1"/>
</dbReference>
<dbReference type="PANTHER" id="PTHR42973">
    <property type="entry name" value="BINDING OXIDOREDUCTASE, PUTATIVE (AFU_ORTHOLOGUE AFUA_1G17690)-RELATED"/>
    <property type="match status" value="1"/>
</dbReference>
<evidence type="ECO:0000256" key="3">
    <source>
        <dbReference type="ARBA" id="ARBA00022630"/>
    </source>
</evidence>
<dbReference type="Proteomes" id="UP000462212">
    <property type="component" value="Unassembled WGS sequence"/>
</dbReference>
<dbReference type="InterPro" id="IPR012951">
    <property type="entry name" value="BBE"/>
</dbReference>
<accession>A0A8H8RUV4</accession>
<evidence type="ECO:0000313" key="8">
    <source>
        <dbReference type="EMBL" id="TVY40090.1"/>
    </source>
</evidence>
<keyword evidence="3" id="KW-0285">Flavoprotein</keyword>
<feature type="compositionally biased region" description="Polar residues" evidence="6">
    <location>
        <begin position="14"/>
        <end position="24"/>
    </location>
</feature>
<dbReference type="PANTHER" id="PTHR42973:SF39">
    <property type="entry name" value="FAD-BINDING PCMH-TYPE DOMAIN-CONTAINING PROTEIN"/>
    <property type="match status" value="1"/>
</dbReference>
<proteinExistence type="inferred from homology"/>
<comment type="cofactor">
    <cofactor evidence="1">
        <name>FAD</name>
        <dbReference type="ChEBI" id="CHEBI:57692"/>
    </cofactor>
</comment>
<dbReference type="InterPro" id="IPR006094">
    <property type="entry name" value="Oxid_FAD_bind_N"/>
</dbReference>
<dbReference type="InterPro" id="IPR016166">
    <property type="entry name" value="FAD-bd_PCMH"/>
</dbReference>
<gene>
    <name evidence="8" type="ORF">LSUB1_G003667</name>
</gene>
<keyword evidence="5" id="KW-0560">Oxidoreductase</keyword>
<evidence type="ECO:0000256" key="5">
    <source>
        <dbReference type="ARBA" id="ARBA00023002"/>
    </source>
</evidence>
<dbReference type="GO" id="GO:0016491">
    <property type="term" value="F:oxidoreductase activity"/>
    <property type="evidence" value="ECO:0007669"/>
    <property type="project" value="UniProtKB-KW"/>
</dbReference>
<comment type="caution">
    <text evidence="8">The sequence shown here is derived from an EMBL/GenBank/DDBJ whole genome shotgun (WGS) entry which is preliminary data.</text>
</comment>
<name>A0A8H8RUV4_9HELO</name>
<evidence type="ECO:0000256" key="1">
    <source>
        <dbReference type="ARBA" id="ARBA00001974"/>
    </source>
</evidence>
<evidence type="ECO:0000259" key="7">
    <source>
        <dbReference type="PROSITE" id="PS51387"/>
    </source>
</evidence>
<comment type="similarity">
    <text evidence="2">Belongs to the oxygen-dependent FAD-linked oxidoreductase family.</text>
</comment>
<dbReference type="Gene3D" id="3.30.43.10">
    <property type="entry name" value="Uridine Diphospho-n-acetylenolpyruvylglucosamine Reductase, domain 2"/>
    <property type="match status" value="1"/>
</dbReference>
<dbReference type="InterPro" id="IPR016169">
    <property type="entry name" value="FAD-bd_PCMH_sub2"/>
</dbReference>
<dbReference type="OrthoDB" id="415825at2759"/>
<sequence>MGTTTAPEIEQLKASLSDSSTVVTPESDKYQESLKRWAASAERPASIIVFPTSAEDVSKAILFSIANKLELAVSGGRHATSGSSSTDGGLCIDLSNMRGVIVDAEKKTATAQGGALWGDVDSELGKHGLVAVGGTVNHTGVGGLTLGGGYGFLTGQYGLVIDNLLEVELVLADGSVVTASESQNPDIFWAARGAGRNFGVAVSFTYQAHEHKNLVWGGILVFPKERLTEIVDAANHIYEVGESRQAMTVAFVAPPPAHQPAIMVLTFFDGAENEAKAFFDPLLSLKPLINTTGPMPYSSANTMLNESMPYGFRRRMTGSAFMAPLDTTFAASLFKGFEDFLQKVPNAVLSAILFEYIPFQKVIEVSQTATSFANRGAYANILFAPGWTDPEQDHACREWTKVMYSKTRAQLLQRKAGGTDAVTQEGLESLDASADVSFGVNAPRLVELKRKYDPGNVFFKGTKFLA</sequence>
<dbReference type="EMBL" id="QGMJ01000195">
    <property type="protein sequence ID" value="TVY40090.1"/>
    <property type="molecule type" value="Genomic_DNA"/>
</dbReference>
<feature type="region of interest" description="Disordered" evidence="6">
    <location>
        <begin position="1"/>
        <end position="24"/>
    </location>
</feature>
<evidence type="ECO:0000256" key="2">
    <source>
        <dbReference type="ARBA" id="ARBA00005466"/>
    </source>
</evidence>
<dbReference type="Pfam" id="PF01565">
    <property type="entry name" value="FAD_binding_4"/>
    <property type="match status" value="1"/>
</dbReference>
<dbReference type="InterPro" id="IPR016167">
    <property type="entry name" value="FAD-bd_PCMH_sub1"/>
</dbReference>
<evidence type="ECO:0000256" key="4">
    <source>
        <dbReference type="ARBA" id="ARBA00022827"/>
    </source>
</evidence>
<protein>
    <submittedName>
        <fullName evidence="8">FAD-linked oxidoreductase</fullName>
    </submittedName>
</protein>